<name>A0A1G8CU82_9FLAO</name>
<dbReference type="EMBL" id="FNCZ01000003">
    <property type="protein sequence ID" value="SDH49051.1"/>
    <property type="molecule type" value="Genomic_DNA"/>
</dbReference>
<dbReference type="Proteomes" id="UP000199492">
    <property type="component" value="Unassembled WGS sequence"/>
</dbReference>
<dbReference type="STRING" id="262004.SAMN04489796_10350"/>
<reference evidence="2" key="1">
    <citation type="submission" date="2016-10" db="EMBL/GenBank/DDBJ databases">
        <authorList>
            <person name="Varghese N."/>
            <person name="Submissions S."/>
        </authorList>
    </citation>
    <scope>NUCLEOTIDE SEQUENCE [LARGE SCALE GENOMIC DNA]</scope>
    <source>
        <strain evidence="2">DSM 15363</strain>
    </source>
</reference>
<evidence type="ECO:0000313" key="1">
    <source>
        <dbReference type="EMBL" id="SDH49051.1"/>
    </source>
</evidence>
<proteinExistence type="predicted"/>
<accession>A0A1G8CU82</accession>
<dbReference type="AlphaFoldDB" id="A0A1G8CU82"/>
<dbReference type="OrthoDB" id="1162696at2"/>
<dbReference type="RefSeq" id="WP_092467366.1">
    <property type="nucleotide sequence ID" value="NZ_FNCZ01000003.1"/>
</dbReference>
<organism evidence="1 2">
    <name type="scientific">Winogradskyella thalassocola</name>
    <dbReference type="NCBI Taxonomy" id="262004"/>
    <lineage>
        <taxon>Bacteria</taxon>
        <taxon>Pseudomonadati</taxon>
        <taxon>Bacteroidota</taxon>
        <taxon>Flavobacteriia</taxon>
        <taxon>Flavobacteriales</taxon>
        <taxon>Flavobacteriaceae</taxon>
        <taxon>Winogradskyella</taxon>
    </lineage>
</organism>
<sequence length="150" mass="16703">MKVTIFRADENPSIEEIEKLLIEKLGDKYQYKSTRKATSLAGKLVKSNSVDGITVIKNAYHRTVVSTETIDDASLDSGKRTSIYFSEATLAGWLSLLHNEAGFIGRIIIRAIYGSSDEIYTEVETTIKTNIKGEDETNEYGLGSFLKSRI</sequence>
<protein>
    <submittedName>
        <fullName evidence="1">Uncharacterized protein</fullName>
    </submittedName>
</protein>
<evidence type="ECO:0000313" key="2">
    <source>
        <dbReference type="Proteomes" id="UP000199492"/>
    </source>
</evidence>
<gene>
    <name evidence="1" type="ORF">SAMN04489796_10350</name>
</gene>
<keyword evidence="2" id="KW-1185">Reference proteome</keyword>